<dbReference type="EMBL" id="KY710736">
    <property type="protein sequence ID" value="AXZ00088.1"/>
    <property type="molecule type" value="Genomic_DNA"/>
</dbReference>
<evidence type="ECO:0000259" key="2">
    <source>
        <dbReference type="Pfam" id="PF13477"/>
    </source>
</evidence>
<organism evidence="3">
    <name type="scientific">Proteus mirabilis</name>
    <dbReference type="NCBI Taxonomy" id="584"/>
    <lineage>
        <taxon>Bacteria</taxon>
        <taxon>Pseudomonadati</taxon>
        <taxon>Pseudomonadota</taxon>
        <taxon>Gammaproteobacteria</taxon>
        <taxon>Enterobacterales</taxon>
        <taxon>Morganellaceae</taxon>
        <taxon>Proteus</taxon>
    </lineage>
</organism>
<dbReference type="PANTHER" id="PTHR12526:SF638">
    <property type="entry name" value="SPORE COAT PROTEIN SA"/>
    <property type="match status" value="1"/>
</dbReference>
<dbReference type="InterPro" id="IPR001296">
    <property type="entry name" value="Glyco_trans_1"/>
</dbReference>
<dbReference type="GO" id="GO:1901135">
    <property type="term" value="P:carbohydrate derivative metabolic process"/>
    <property type="evidence" value="ECO:0007669"/>
    <property type="project" value="UniProtKB-ARBA"/>
</dbReference>
<name>A0A385JP56_PROMI</name>
<evidence type="ECO:0000259" key="1">
    <source>
        <dbReference type="Pfam" id="PF00534"/>
    </source>
</evidence>
<dbReference type="Pfam" id="PF13477">
    <property type="entry name" value="Glyco_trans_4_2"/>
    <property type="match status" value="1"/>
</dbReference>
<dbReference type="AlphaFoldDB" id="A0A385JP56"/>
<dbReference type="PANTHER" id="PTHR12526">
    <property type="entry name" value="GLYCOSYLTRANSFERASE"/>
    <property type="match status" value="1"/>
</dbReference>
<dbReference type="Gene3D" id="3.40.50.2000">
    <property type="entry name" value="Glycogen Phosphorylase B"/>
    <property type="match status" value="2"/>
</dbReference>
<dbReference type="CDD" id="cd03808">
    <property type="entry name" value="GT4_CapM-like"/>
    <property type="match status" value="1"/>
</dbReference>
<dbReference type="InterPro" id="IPR028098">
    <property type="entry name" value="Glyco_trans_4-like_N"/>
</dbReference>
<reference evidence="3" key="1">
    <citation type="journal article" date="2017" name="PLoS ONE">
        <title>Genetic diversity of the O antigens of Proteus species and the development of a suspension array for molecular serotyping.</title>
        <authorList>
            <person name="Yu X."/>
            <person name="Torzewska A."/>
            <person name="Zhang X."/>
            <person name="Yin Z."/>
            <person name="Drzewiecka D."/>
            <person name="Cao H."/>
            <person name="Liu B."/>
            <person name="Knirel Y.A."/>
            <person name="Rozalski A."/>
            <person name="Wang L."/>
        </authorList>
    </citation>
    <scope>NUCLEOTIDE SEQUENCE</scope>
    <source>
        <strain evidence="3">CCUG 10705</strain>
    </source>
</reference>
<dbReference type="SUPFAM" id="SSF53756">
    <property type="entry name" value="UDP-Glycosyltransferase/glycogen phosphorylase"/>
    <property type="match status" value="1"/>
</dbReference>
<feature type="domain" description="Glycosyltransferase subfamily 4-like N-terminal" evidence="2">
    <location>
        <begin position="7"/>
        <end position="151"/>
    </location>
</feature>
<evidence type="ECO:0000313" key="3">
    <source>
        <dbReference type="EMBL" id="AXZ00088.1"/>
    </source>
</evidence>
<sequence length="374" mass="42671">MNMNNKKIAITSNTSWYLYNFRKNTIISLIEAGFKVYTVSPIDSYSNKLKELGAEHINIKIDSASKNPLIDLYTLISFYKIFKQIRCNAVLNFTPKNNIYGTLAAKLNKIKVINNIAGLGTLFVNDTISCKLARNLYRYSQKYADKIFFQNNDDLSLFLEKKYVDNVQVDRLPGSGVDLSRFTLSLSEYKHKFRFLLVARMLYEKGITFYVEAARILKERYGDKVEFCLLGFVGVNNPSAITHKQMNNWVAEGIINYLGTSDTVENELAQADCIVLPSFYREGVPKTLLEAGAMGKPIITTDNVGCRETVTHGFNGYICQPKSVSSLVDAMDRFINLPYEKKLKMGQNSRQKIETEFDERIVIKKYLDALKEIM</sequence>
<protein>
    <submittedName>
        <fullName evidence="3">Gt4</fullName>
    </submittedName>
</protein>
<feature type="domain" description="Glycosyl transferase family 1" evidence="1">
    <location>
        <begin position="188"/>
        <end position="351"/>
    </location>
</feature>
<proteinExistence type="predicted"/>
<accession>A0A385JP56</accession>
<dbReference type="Pfam" id="PF00534">
    <property type="entry name" value="Glycos_transf_1"/>
    <property type="match status" value="1"/>
</dbReference>
<dbReference type="GO" id="GO:0016757">
    <property type="term" value="F:glycosyltransferase activity"/>
    <property type="evidence" value="ECO:0007669"/>
    <property type="project" value="InterPro"/>
</dbReference>